<dbReference type="AlphaFoldDB" id="A0A8R1HWF9"/>
<dbReference type="GO" id="GO:0003676">
    <property type="term" value="F:nucleic acid binding"/>
    <property type="evidence" value="ECO:0007669"/>
    <property type="project" value="InterPro"/>
</dbReference>
<dbReference type="Gene3D" id="2.40.10.10">
    <property type="entry name" value="Trypsin-like serine proteases"/>
    <property type="match status" value="2"/>
</dbReference>
<dbReference type="InterPro" id="IPR043504">
    <property type="entry name" value="Peptidase_S1_PA_chymotrypsin"/>
</dbReference>
<evidence type="ECO:0000313" key="2">
    <source>
        <dbReference type="EnsemblMetazoa" id="CJA10471a.1"/>
    </source>
</evidence>
<dbReference type="Pfam" id="PF03761">
    <property type="entry name" value="DUF316"/>
    <property type="match status" value="2"/>
</dbReference>
<sequence>MENVTVTEKMTTVSSTMCSGTVISSRHILTSTHCFALSDTKDEWSGLINGVFERKKCEKEYAPRYQCPTVKHGGGIVMVWGCFSDTSMGPLKRTVGTMDRYVYEDILENTMRPWARANLGRSHYHITDPYILGNTYIMGDDVEQLDKYPEKVTLVNGCMSKKLRKKMAMIQIDDFAIIHLSKELSFSDRVQQACVSTNTTDITLDKPGPKSTGVLRHETIKSGMSMRSAGMPYFFLAADPNHKTVTCPGDSGGGAVAKINQRATVVGVMSQTTCDIQGKRIGPESGEVYASVAYYSTLVCQMTGVCESGEYDKYHQGYGRKPQPATRPPVPSGPATRDSNGNIVFPAKRNGDSKESPDSFDWALVNGAMQGFSALVFQFTICILIVLG</sequence>
<protein>
    <submittedName>
        <fullName evidence="2">Peptidase S1 domain-containing protein</fullName>
    </submittedName>
</protein>
<dbReference type="Gene3D" id="3.30.420.10">
    <property type="entry name" value="Ribonuclease H-like superfamily/Ribonuclease H"/>
    <property type="match status" value="1"/>
</dbReference>
<dbReference type="PANTHER" id="PTHR22596:SF7">
    <property type="entry name" value="PEPTIDASE S1 DOMAIN-CONTAINING PROTEIN"/>
    <property type="match status" value="1"/>
</dbReference>
<dbReference type="SUPFAM" id="SSF50494">
    <property type="entry name" value="Trypsin-like serine proteases"/>
    <property type="match status" value="1"/>
</dbReference>
<feature type="region of interest" description="Disordered" evidence="1">
    <location>
        <begin position="316"/>
        <end position="356"/>
    </location>
</feature>
<reference evidence="3" key="1">
    <citation type="submission" date="2010-08" db="EMBL/GenBank/DDBJ databases">
        <authorList>
            <consortium name="Caenorhabditis japonica Sequencing Consortium"/>
            <person name="Wilson R.K."/>
        </authorList>
    </citation>
    <scope>NUCLEOTIDE SEQUENCE [LARGE SCALE GENOMIC DNA]</scope>
    <source>
        <strain evidence="3">DF5081</strain>
    </source>
</reference>
<reference evidence="2" key="2">
    <citation type="submission" date="2022-06" db="UniProtKB">
        <authorList>
            <consortium name="EnsemblMetazoa"/>
        </authorList>
    </citation>
    <scope>IDENTIFICATION</scope>
    <source>
        <strain evidence="2">DF5081</strain>
    </source>
</reference>
<evidence type="ECO:0000313" key="3">
    <source>
        <dbReference type="Proteomes" id="UP000005237"/>
    </source>
</evidence>
<evidence type="ECO:0000256" key="1">
    <source>
        <dbReference type="SAM" id="MobiDB-lite"/>
    </source>
</evidence>
<dbReference type="Proteomes" id="UP000005237">
    <property type="component" value="Unassembled WGS sequence"/>
</dbReference>
<keyword evidence="3" id="KW-1185">Reference proteome</keyword>
<dbReference type="EnsemblMetazoa" id="CJA10471a.1">
    <property type="protein sequence ID" value="CJA10471a.1"/>
    <property type="gene ID" value="WBGene00129675"/>
</dbReference>
<proteinExistence type="predicted"/>
<dbReference type="InterPro" id="IPR009003">
    <property type="entry name" value="Peptidase_S1_PA"/>
</dbReference>
<dbReference type="PANTHER" id="PTHR22596">
    <property type="entry name" value="TRYPSIN-LIKE PROTEASE PROTEIN 6"/>
    <property type="match status" value="1"/>
</dbReference>
<name>A0A8R1HWF9_CAEJA</name>
<dbReference type="InterPro" id="IPR036397">
    <property type="entry name" value="RNaseH_sf"/>
</dbReference>
<accession>A0A8R1HWF9</accession>
<organism evidence="2 3">
    <name type="scientific">Caenorhabditis japonica</name>
    <dbReference type="NCBI Taxonomy" id="281687"/>
    <lineage>
        <taxon>Eukaryota</taxon>
        <taxon>Metazoa</taxon>
        <taxon>Ecdysozoa</taxon>
        <taxon>Nematoda</taxon>
        <taxon>Chromadorea</taxon>
        <taxon>Rhabditida</taxon>
        <taxon>Rhabditina</taxon>
        <taxon>Rhabditomorpha</taxon>
        <taxon>Rhabditoidea</taxon>
        <taxon>Rhabditidae</taxon>
        <taxon>Peloderinae</taxon>
        <taxon>Caenorhabditis</taxon>
    </lineage>
</organism>
<dbReference type="InterPro" id="IPR005514">
    <property type="entry name" value="DUF316"/>
</dbReference>